<proteinExistence type="predicted"/>
<gene>
    <name evidence="1" type="ORF">DU505_13695</name>
</gene>
<reference evidence="1 2" key="1">
    <citation type="submission" date="2018-07" db="EMBL/GenBank/DDBJ databases">
        <title>Halomonas montanilacus sp. nov., isolated from Lake Pengyan on Tibetan Plateau.</title>
        <authorList>
            <person name="Lu H."/>
            <person name="Xing P."/>
            <person name="Wu Q."/>
        </authorList>
    </citation>
    <scope>NUCLEOTIDE SEQUENCE [LARGE SCALE GENOMIC DNA]</scope>
    <source>
        <strain evidence="1 2">PYC7W</strain>
    </source>
</reference>
<comment type="caution">
    <text evidence="1">The sequence shown here is derived from an EMBL/GenBank/DDBJ whole genome shotgun (WGS) entry which is preliminary data.</text>
</comment>
<name>A0A368TX03_9GAMM</name>
<dbReference type="Proteomes" id="UP000252405">
    <property type="component" value="Unassembled WGS sequence"/>
</dbReference>
<dbReference type="EMBL" id="QPII01000010">
    <property type="protein sequence ID" value="RCV88462.1"/>
    <property type="molecule type" value="Genomic_DNA"/>
</dbReference>
<dbReference type="OrthoDB" id="7067689at2"/>
<evidence type="ECO:0000313" key="2">
    <source>
        <dbReference type="Proteomes" id="UP000252405"/>
    </source>
</evidence>
<accession>A0A368TX03</accession>
<evidence type="ECO:0000313" key="1">
    <source>
        <dbReference type="EMBL" id="RCV88462.1"/>
    </source>
</evidence>
<dbReference type="AlphaFoldDB" id="A0A368TX03"/>
<keyword evidence="2" id="KW-1185">Reference proteome</keyword>
<sequence>MQAVVTSTSEEVLQSTTTDNADKSKSLSFLTNNIINGDECKFELAFKLSESEILGIELMLLSGPKHFNEIHLKYHVLSLLDELIGGEHNGGLKKYTVRTYSSIFNSHPMRDEYFINSDYRFLIKPHEWTSKQEPMTEQIVLLDTEIEAVNVEHARSLAYNHTRNTNAYLSVLLDVGFETMNSEFRVFTIKQGDEFSLSRFRTGFLDYELGLAVKDNHYGLKSMSDSDHVNSFHSGKMALNFSMEKSDGGYEFLGVQTYDTISNNDFLEELFSTHEITRKNCNSKAKPVFKPISESPHYPVEEIIVPTDIRKYFKNISNLEESKKEVFLSCCRMYNIALTLGRNQPTLEQSYKICSIEALSKFEKLSFSDFMVKYGRDDFDRKLSDYFYSVRSSHFHAGKFYFDEYSMNMQREIAFSFQEKTDDYFNFSRYIRIAIVNWVMSEILGE</sequence>
<organism evidence="1 2">
    <name type="scientific">Billgrantia montanilacus</name>
    <dbReference type="NCBI Taxonomy" id="2282305"/>
    <lineage>
        <taxon>Bacteria</taxon>
        <taxon>Pseudomonadati</taxon>
        <taxon>Pseudomonadota</taxon>
        <taxon>Gammaproteobacteria</taxon>
        <taxon>Oceanospirillales</taxon>
        <taxon>Halomonadaceae</taxon>
        <taxon>Billgrantia</taxon>
    </lineage>
</organism>
<protein>
    <submittedName>
        <fullName evidence="1">Uncharacterized protein</fullName>
    </submittedName>
</protein>